<proteinExistence type="predicted"/>
<feature type="non-terminal residue" evidence="1">
    <location>
        <position position="1"/>
    </location>
</feature>
<evidence type="ECO:0000313" key="1">
    <source>
        <dbReference type="EMBL" id="KAH7207805.1"/>
    </source>
</evidence>
<gene>
    <name evidence="1" type="ORF">BKA55DRAFT_530004</name>
</gene>
<sequence>DDFNVRVTDMGKLPVFITLTGKGGGLSQQLNFKSISHHIRKFISDTAVHVPLNIAIDFITTQNQREIAAFGHQPDPLKSTLGFRNGLCLPPEDLALVVGSLGGGDEPIEGPSSTWVDTAIHTGWPRVNAFDAASVYQHEETRERWAMLREVAGVSLDFARIYRRNSI</sequence>
<name>A0A9P9FW30_FUSRE</name>
<organism evidence="1 2">
    <name type="scientific">Fusarium redolens</name>
    <dbReference type="NCBI Taxonomy" id="48865"/>
    <lineage>
        <taxon>Eukaryota</taxon>
        <taxon>Fungi</taxon>
        <taxon>Dikarya</taxon>
        <taxon>Ascomycota</taxon>
        <taxon>Pezizomycotina</taxon>
        <taxon>Sordariomycetes</taxon>
        <taxon>Hypocreomycetidae</taxon>
        <taxon>Hypocreales</taxon>
        <taxon>Nectriaceae</taxon>
        <taxon>Fusarium</taxon>
        <taxon>Fusarium redolens species complex</taxon>
    </lineage>
</organism>
<dbReference type="Proteomes" id="UP000720189">
    <property type="component" value="Unassembled WGS sequence"/>
</dbReference>
<comment type="caution">
    <text evidence="1">The sequence shown here is derived from an EMBL/GenBank/DDBJ whole genome shotgun (WGS) entry which is preliminary data.</text>
</comment>
<protein>
    <submittedName>
        <fullName evidence="1">Uncharacterized protein</fullName>
    </submittedName>
</protein>
<dbReference type="RefSeq" id="XP_046041180.1">
    <property type="nucleotide sequence ID" value="XM_046189115.1"/>
</dbReference>
<dbReference type="AlphaFoldDB" id="A0A9P9FW30"/>
<keyword evidence="2" id="KW-1185">Reference proteome</keyword>
<dbReference type="EMBL" id="JAGMUX010000035">
    <property type="protein sequence ID" value="KAH7207805.1"/>
    <property type="molecule type" value="Genomic_DNA"/>
</dbReference>
<reference evidence="1" key="1">
    <citation type="journal article" date="2021" name="Nat. Commun.">
        <title>Genetic determinants of endophytism in the Arabidopsis root mycobiome.</title>
        <authorList>
            <person name="Mesny F."/>
            <person name="Miyauchi S."/>
            <person name="Thiergart T."/>
            <person name="Pickel B."/>
            <person name="Atanasova L."/>
            <person name="Karlsson M."/>
            <person name="Huettel B."/>
            <person name="Barry K.W."/>
            <person name="Haridas S."/>
            <person name="Chen C."/>
            <person name="Bauer D."/>
            <person name="Andreopoulos W."/>
            <person name="Pangilinan J."/>
            <person name="LaButti K."/>
            <person name="Riley R."/>
            <person name="Lipzen A."/>
            <person name="Clum A."/>
            <person name="Drula E."/>
            <person name="Henrissat B."/>
            <person name="Kohler A."/>
            <person name="Grigoriev I.V."/>
            <person name="Martin F.M."/>
            <person name="Hacquard S."/>
        </authorList>
    </citation>
    <scope>NUCLEOTIDE SEQUENCE</scope>
    <source>
        <strain evidence="1">MPI-CAGE-AT-0023</strain>
    </source>
</reference>
<dbReference type="OrthoDB" id="3513679at2759"/>
<dbReference type="GeneID" id="70219069"/>
<evidence type="ECO:0000313" key="2">
    <source>
        <dbReference type="Proteomes" id="UP000720189"/>
    </source>
</evidence>
<accession>A0A9P9FW30</accession>